<dbReference type="AlphaFoldDB" id="A0A9P0LMB0"/>
<dbReference type="PANTHER" id="PTHR12834:SF12">
    <property type="entry name" value="SIGNAL RECOGNITION PARTICLE 9 KDA PROTEIN"/>
    <property type="match status" value="1"/>
</dbReference>
<dbReference type="GO" id="GO:0008312">
    <property type="term" value="F:7S RNA binding"/>
    <property type="evidence" value="ECO:0007669"/>
    <property type="project" value="InterPro"/>
</dbReference>
<dbReference type="GO" id="GO:0005786">
    <property type="term" value="C:signal recognition particle, endoplasmic reticulum targeting"/>
    <property type="evidence" value="ECO:0007669"/>
    <property type="project" value="UniProtKB-KW"/>
</dbReference>
<evidence type="ECO:0000256" key="8">
    <source>
        <dbReference type="ARBA" id="ARBA00045462"/>
    </source>
</evidence>
<dbReference type="Pfam" id="PF05486">
    <property type="entry name" value="SRP9-21"/>
    <property type="match status" value="1"/>
</dbReference>
<organism evidence="11 12">
    <name type="scientific">Acanthoscelides obtectus</name>
    <name type="common">Bean weevil</name>
    <name type="synonym">Bruchus obtectus</name>
    <dbReference type="NCBI Taxonomy" id="200917"/>
    <lineage>
        <taxon>Eukaryota</taxon>
        <taxon>Metazoa</taxon>
        <taxon>Ecdysozoa</taxon>
        <taxon>Arthropoda</taxon>
        <taxon>Hexapoda</taxon>
        <taxon>Insecta</taxon>
        <taxon>Pterygota</taxon>
        <taxon>Neoptera</taxon>
        <taxon>Endopterygota</taxon>
        <taxon>Coleoptera</taxon>
        <taxon>Polyphaga</taxon>
        <taxon>Cucujiformia</taxon>
        <taxon>Chrysomeloidea</taxon>
        <taxon>Chrysomelidae</taxon>
        <taxon>Bruchinae</taxon>
        <taxon>Bruchini</taxon>
        <taxon>Acanthoscelides</taxon>
    </lineage>
</organism>
<protein>
    <recommendedName>
        <fullName evidence="3">Signal recognition particle 9 kDa protein</fullName>
    </recommendedName>
</protein>
<feature type="domain" description="SRP9" evidence="10">
    <location>
        <begin position="27"/>
        <end position="95"/>
    </location>
</feature>
<proteinExistence type="inferred from homology"/>
<evidence type="ECO:0000256" key="9">
    <source>
        <dbReference type="SAM" id="SignalP"/>
    </source>
</evidence>
<comment type="similarity">
    <text evidence="2">Belongs to the SRP9 family.</text>
</comment>
<evidence type="ECO:0000256" key="7">
    <source>
        <dbReference type="ARBA" id="ARBA00023274"/>
    </source>
</evidence>
<dbReference type="InterPro" id="IPR039432">
    <property type="entry name" value="SRP9_dom"/>
</dbReference>
<evidence type="ECO:0000256" key="6">
    <source>
        <dbReference type="ARBA" id="ARBA00023135"/>
    </source>
</evidence>
<gene>
    <name evidence="11" type="ORF">ACAOBT_LOCUS22524</name>
</gene>
<keyword evidence="6" id="KW-0733">Signal recognition particle</keyword>
<dbReference type="EMBL" id="CAKOFQ010007223">
    <property type="protein sequence ID" value="CAH1995288.1"/>
    <property type="molecule type" value="Genomic_DNA"/>
</dbReference>
<reference evidence="11" key="1">
    <citation type="submission" date="2022-03" db="EMBL/GenBank/DDBJ databases">
        <authorList>
            <person name="Sayadi A."/>
        </authorList>
    </citation>
    <scope>NUCLEOTIDE SEQUENCE</scope>
</reference>
<evidence type="ECO:0000313" key="12">
    <source>
        <dbReference type="Proteomes" id="UP001152888"/>
    </source>
</evidence>
<sequence>MFFLGINFWITCVLDNFSKTCKMTYLNSWEDFEKEAERLYLQSPWKVRYTLKYVHSKNQLILKMTDDLVCLQFKTEIAQDVRKIDKFINNLLRHMVSKEH</sequence>
<feature type="signal peptide" evidence="9">
    <location>
        <begin position="1"/>
        <end position="15"/>
    </location>
</feature>
<evidence type="ECO:0000256" key="4">
    <source>
        <dbReference type="ARBA" id="ARBA00022490"/>
    </source>
</evidence>
<evidence type="ECO:0000256" key="1">
    <source>
        <dbReference type="ARBA" id="ARBA00004496"/>
    </source>
</evidence>
<dbReference type="Gene3D" id="3.30.720.10">
    <property type="entry name" value="Signal recognition particle alu RNA binding heterodimer, srp9/1"/>
    <property type="match status" value="1"/>
</dbReference>
<evidence type="ECO:0000256" key="3">
    <source>
        <dbReference type="ARBA" id="ARBA00020414"/>
    </source>
</evidence>
<comment type="caution">
    <text evidence="11">The sequence shown here is derived from an EMBL/GenBank/DDBJ whole genome shotgun (WGS) entry which is preliminary data.</text>
</comment>
<feature type="chain" id="PRO_5040177314" description="Signal recognition particle 9 kDa protein" evidence="9">
    <location>
        <begin position="16"/>
        <end position="100"/>
    </location>
</feature>
<comment type="subcellular location">
    <subcellularLocation>
        <location evidence="1">Cytoplasm</location>
    </subcellularLocation>
</comment>
<evidence type="ECO:0000259" key="10">
    <source>
        <dbReference type="Pfam" id="PF05486"/>
    </source>
</evidence>
<dbReference type="GO" id="GO:0006614">
    <property type="term" value="P:SRP-dependent cotranslational protein targeting to membrane"/>
    <property type="evidence" value="ECO:0007669"/>
    <property type="project" value="InterPro"/>
</dbReference>
<keyword evidence="4" id="KW-0963">Cytoplasm</keyword>
<dbReference type="InterPro" id="IPR039914">
    <property type="entry name" value="SRP9-like"/>
</dbReference>
<dbReference type="PANTHER" id="PTHR12834">
    <property type="entry name" value="SIGNAL RECOGNITION PARTICLE 9 KDA PROTEIN"/>
    <property type="match status" value="1"/>
</dbReference>
<keyword evidence="9" id="KW-0732">Signal</keyword>
<evidence type="ECO:0000256" key="2">
    <source>
        <dbReference type="ARBA" id="ARBA00009193"/>
    </source>
</evidence>
<accession>A0A9P0LMB0</accession>
<evidence type="ECO:0000256" key="5">
    <source>
        <dbReference type="ARBA" id="ARBA00022884"/>
    </source>
</evidence>
<dbReference type="OrthoDB" id="360923at2759"/>
<dbReference type="GO" id="GO:0005829">
    <property type="term" value="C:cytosol"/>
    <property type="evidence" value="ECO:0007669"/>
    <property type="project" value="UniProtKB-ARBA"/>
</dbReference>
<keyword evidence="7" id="KW-0687">Ribonucleoprotein</keyword>
<keyword evidence="5" id="KW-0694">RNA-binding</keyword>
<dbReference type="SUPFAM" id="SSF54762">
    <property type="entry name" value="Signal recognition particle alu RNA binding heterodimer, SRP9/14"/>
    <property type="match status" value="1"/>
</dbReference>
<dbReference type="Proteomes" id="UP001152888">
    <property type="component" value="Unassembled WGS sequence"/>
</dbReference>
<name>A0A9P0LMB0_ACAOB</name>
<dbReference type="InterPro" id="IPR009018">
    <property type="entry name" value="Signal_recog_particle_SRP9/14"/>
</dbReference>
<comment type="function">
    <text evidence="8">Component of the signal recognition particle (SRP) complex, a ribonucleoprotein complex that mediates the cotranslational targeting of secretory and membrane proteins to the endoplasmic reticulum (ER). SRP9 together with SRP14 and the Alu portion of the SRP RNA, constitutes the elongation arrest domain of SRP. The complex of SRP9 and SRP14 is required for SRP RNA binding.</text>
</comment>
<evidence type="ECO:0000313" key="11">
    <source>
        <dbReference type="EMBL" id="CAH1995288.1"/>
    </source>
</evidence>
<dbReference type="FunFam" id="3.30.720.10:FF:000001">
    <property type="entry name" value="Signal recognition particle 9 kDa protein"/>
    <property type="match status" value="1"/>
</dbReference>
<keyword evidence="12" id="KW-1185">Reference proteome</keyword>